<keyword evidence="1" id="KW-0614">Plasmid</keyword>
<sequence>MERQGRAESHIRIPTRACEALCAAITKHPLRTRSPMRLAWHCLTRADLICGLPTSAHSYATLTVAPKTTNLLQRWK</sequence>
<proteinExistence type="predicted"/>
<dbReference type="EMBL" id="LT963406">
    <property type="protein sequence ID" value="SOS30925.1"/>
    <property type="molecule type" value="Genomic_DNA"/>
</dbReference>
<evidence type="ECO:0000313" key="2">
    <source>
        <dbReference type="Proteomes" id="UP000239665"/>
    </source>
</evidence>
<reference evidence="1 2" key="1">
    <citation type="submission" date="2017-11" db="EMBL/GenBank/DDBJ databases">
        <authorList>
            <person name="Blom J."/>
        </authorList>
    </citation>
    <scope>NUCLEOTIDE SEQUENCE [LARGE SCALE GENOMIC DNA]</scope>
    <source>
        <strain evidence="1 2">CFBP3846</strain>
        <plasmid evidence="2">pp4</plasmid>
    </source>
</reference>
<evidence type="ECO:0008006" key="3">
    <source>
        <dbReference type="Google" id="ProtNLM"/>
    </source>
</evidence>
<evidence type="ECO:0000313" key="1">
    <source>
        <dbReference type="EMBL" id="SOS30925.1"/>
    </source>
</evidence>
<geneLocation type="plasmid" evidence="2">
    <name>pp4</name>
</geneLocation>
<keyword evidence="2" id="KW-1185">Reference proteome</keyword>
<organism evidence="1 2">
    <name type="scientific">Pseudomonas syringae pv. avii</name>
    <dbReference type="NCBI Taxonomy" id="663959"/>
    <lineage>
        <taxon>Bacteria</taxon>
        <taxon>Pseudomonadati</taxon>
        <taxon>Pseudomonadota</taxon>
        <taxon>Gammaproteobacteria</taxon>
        <taxon>Pseudomonadales</taxon>
        <taxon>Pseudomonadaceae</taxon>
        <taxon>Pseudomonas</taxon>
        <taxon>Pseudomonas syringae</taxon>
    </lineage>
</organism>
<dbReference type="Proteomes" id="UP000239665">
    <property type="component" value="Plasmid PP4"/>
</dbReference>
<accession>A0ABY1UG18</accession>
<protein>
    <recommendedName>
        <fullName evidence="3">Secreted protein</fullName>
    </recommendedName>
</protein>
<gene>
    <name evidence="1" type="ORF">CFBP3846_P400082</name>
</gene>
<name>A0ABY1UG18_PSESX</name>